<feature type="transmembrane region" description="Helical" evidence="2">
    <location>
        <begin position="271"/>
        <end position="293"/>
    </location>
</feature>
<evidence type="ECO:0000256" key="1">
    <source>
        <dbReference type="SAM" id="MobiDB-lite"/>
    </source>
</evidence>
<dbReference type="InterPro" id="IPR002931">
    <property type="entry name" value="Transglutaminase-like"/>
</dbReference>
<dbReference type="SUPFAM" id="SSF54001">
    <property type="entry name" value="Cysteine proteinases"/>
    <property type="match status" value="1"/>
</dbReference>
<feature type="transmembrane region" description="Helical" evidence="2">
    <location>
        <begin position="102"/>
        <end position="123"/>
    </location>
</feature>
<dbReference type="InterPro" id="IPR038765">
    <property type="entry name" value="Papain-like_cys_pep_sf"/>
</dbReference>
<keyword evidence="2" id="KW-0812">Transmembrane</keyword>
<dbReference type="STRING" id="1447716.AH68_08210"/>
<feature type="region of interest" description="Disordered" evidence="1">
    <location>
        <begin position="616"/>
        <end position="661"/>
    </location>
</feature>
<feature type="transmembrane region" description="Helical" evidence="2">
    <location>
        <begin position="192"/>
        <end position="212"/>
    </location>
</feature>
<feature type="transmembrane region" description="Helical" evidence="2">
    <location>
        <begin position="78"/>
        <end position="96"/>
    </location>
</feature>
<evidence type="ECO:0000313" key="4">
    <source>
        <dbReference type="EMBL" id="AIZ15035.1"/>
    </source>
</evidence>
<evidence type="ECO:0000256" key="2">
    <source>
        <dbReference type="SAM" id="Phobius"/>
    </source>
</evidence>
<dbReference type="Proteomes" id="UP000030625">
    <property type="component" value="Chromosome"/>
</dbReference>
<feature type="region of interest" description="Disordered" evidence="1">
    <location>
        <begin position="1"/>
        <end position="26"/>
    </location>
</feature>
<protein>
    <submittedName>
        <fullName evidence="4">Transglutaminase</fullName>
    </submittedName>
</protein>
<gene>
    <name evidence="4" type="ORF">AH68_08210</name>
</gene>
<dbReference type="AlphaFoldDB" id="A0A0A7I751"/>
<evidence type="ECO:0000259" key="3">
    <source>
        <dbReference type="SMART" id="SM00460"/>
    </source>
</evidence>
<dbReference type="HOGENOM" id="CLU_012121_2_0_11"/>
<dbReference type="PANTHER" id="PTHR42736">
    <property type="entry name" value="PROTEIN-GLUTAMINE GAMMA-GLUTAMYLTRANSFERASE"/>
    <property type="match status" value="1"/>
</dbReference>
<feature type="transmembrane region" description="Helical" evidence="2">
    <location>
        <begin position="682"/>
        <end position="702"/>
    </location>
</feature>
<dbReference type="SMART" id="SM00460">
    <property type="entry name" value="TGc"/>
    <property type="match status" value="1"/>
</dbReference>
<dbReference type="PANTHER" id="PTHR42736:SF1">
    <property type="entry name" value="PROTEIN-GLUTAMINE GAMMA-GLUTAMYLTRANSFERASE"/>
    <property type="match status" value="1"/>
</dbReference>
<evidence type="ECO:0000313" key="5">
    <source>
        <dbReference type="Proteomes" id="UP000030625"/>
    </source>
</evidence>
<keyword evidence="2" id="KW-1133">Transmembrane helix</keyword>
<reference evidence="4 5" key="1">
    <citation type="journal article" date="2015" name="Genome Announc.">
        <title>Complete and Assembled Genome Sequence of Bifidobacterium kashiwanohense PV20-2, Isolated from the Feces of an Anemic Kenyan Infant.</title>
        <authorList>
            <person name="Vazquez-Gutierrez P."/>
            <person name="Lacroix C."/>
            <person name="Chassard C."/>
            <person name="Klumpp J."/>
            <person name="Jans C."/>
            <person name="Stevens M.J."/>
        </authorList>
    </citation>
    <scope>NUCLEOTIDE SEQUENCE [LARGE SCALE GENOMIC DNA]</scope>
    <source>
        <strain evidence="4 5">PV20-2</strain>
    </source>
</reference>
<name>A0A0A7I751_9BIFI</name>
<dbReference type="InterPro" id="IPR052901">
    <property type="entry name" value="Bact_TGase-like"/>
</dbReference>
<feature type="region of interest" description="Disordered" evidence="1">
    <location>
        <begin position="821"/>
        <end position="844"/>
    </location>
</feature>
<dbReference type="RefSeq" id="WP_052189196.1">
    <property type="nucleotide sequence ID" value="NZ_CP007456.1"/>
</dbReference>
<feature type="transmembrane region" description="Helical" evidence="2">
    <location>
        <begin position="245"/>
        <end position="265"/>
    </location>
</feature>
<dbReference type="Pfam" id="PF01841">
    <property type="entry name" value="Transglut_core"/>
    <property type="match status" value="1"/>
</dbReference>
<accession>A0A0A7I751</accession>
<dbReference type="KEGG" id="bka:AH68_08210"/>
<feature type="compositionally biased region" description="Low complexity" evidence="1">
    <location>
        <begin position="826"/>
        <end position="844"/>
    </location>
</feature>
<feature type="domain" description="Transglutaminase-like" evidence="3">
    <location>
        <begin position="532"/>
        <end position="614"/>
    </location>
</feature>
<dbReference type="Gene3D" id="3.10.620.30">
    <property type="match status" value="1"/>
</dbReference>
<sequence length="844" mass="90995">MSTAGFSKHSINANTGETRADHTTGFGNTFTESSTGTFTETGTGTGSWADSTHSAIWMSRDGKSQVLPYLHRPRASQYASLLVAALLTLAAASNLIDVYGSAASWALAAIPATIIGSLVALAGTVPALRLWWQILFTAVAQLVVGPVLFLNDTTITHFIPTLRTLTQGWMQMLGSFKFILSVEPPTGTADGCLLAVWTICLWFALLTGIFAVTEDGRFTMIAIIPVIANLAICALLGSSSGYYRIFVGIAMALVLVIWISARWKLLELGRWISSVVIVVVSIALAIGGCLAVGQDRTILRDHYDPPLSPYDYTSPLSGMRSYIKNSKDDVLLTVQNLPAGSGVRLAVMDRFDGNVWNLSDSAMSSDSSNYHRVGTSITNNAEGKKFTATFTVNKGLSDYWLPMAGAASSVTFDNSENADSFYYNSDTMSAIYPSRTSEGLTYTETGIMPTVPTDKQIVKANAASISQPKAEDVPDCVDKLATAIAGGQSKGGEAAQAIAEKLKESGWFSHGLSGDYPSTAGHGNYRIDQLLAGTAMVGDSEQYASAMALMARSLGLPSRVVLGFLPKDDEGDISENRTEKQGKNTVIEFTGNDVTAWVEIKLDGYGWVAFYPTPKETKVPDENQNLTPPNPQNLVRQPPVPLTDPLRDDNQAKGRSSIGGSMADETSTNLFWQHFGRIARKVAIYGSPLWTLLIVCGLLLAIKAIALARSRKHGSAQQRVAAGWQSVAALARQSGLDIQGTRSEQAVSIASQMDISSETLLALSTQADYATFSGNTVNEEHVQQYWRDIEQERQYMLKSLPTLRRWRAKLSLADVFHFQGKRGASDDSANNAADTATNISDDND</sequence>
<feature type="transmembrane region" description="Helical" evidence="2">
    <location>
        <begin position="218"/>
        <end position="238"/>
    </location>
</feature>
<feature type="compositionally biased region" description="Polar residues" evidence="1">
    <location>
        <begin position="1"/>
        <end position="17"/>
    </location>
</feature>
<keyword evidence="2" id="KW-0472">Membrane</keyword>
<feature type="transmembrane region" description="Helical" evidence="2">
    <location>
        <begin position="130"/>
        <end position="150"/>
    </location>
</feature>
<dbReference type="EMBL" id="CP007456">
    <property type="protein sequence ID" value="AIZ15035.1"/>
    <property type="molecule type" value="Genomic_DNA"/>
</dbReference>
<proteinExistence type="predicted"/>
<organism evidence="4 5">
    <name type="scientific">Bifidobacterium catenulatum PV20-2</name>
    <dbReference type="NCBI Taxonomy" id="1447716"/>
    <lineage>
        <taxon>Bacteria</taxon>
        <taxon>Bacillati</taxon>
        <taxon>Actinomycetota</taxon>
        <taxon>Actinomycetes</taxon>
        <taxon>Bifidobacteriales</taxon>
        <taxon>Bifidobacteriaceae</taxon>
        <taxon>Bifidobacterium</taxon>
    </lineage>
</organism>